<gene>
    <name evidence="3" type="ORF">HFQ381_LOCUS1925</name>
    <name evidence="2" type="ORF">LUA448_LOCUS17550</name>
    <name evidence="4" type="ORF">TSG867_LOCUS2639</name>
</gene>
<evidence type="ECO:0000313" key="2">
    <source>
        <dbReference type="EMBL" id="CAF3400625.1"/>
    </source>
</evidence>
<dbReference type="Proteomes" id="UP000663862">
    <property type="component" value="Unassembled WGS sequence"/>
</dbReference>
<dbReference type="Proteomes" id="UP000663851">
    <property type="component" value="Unassembled WGS sequence"/>
</dbReference>
<dbReference type="EMBL" id="CAJNYD010002196">
    <property type="protein sequence ID" value="CAF3400625.1"/>
    <property type="molecule type" value="Genomic_DNA"/>
</dbReference>
<evidence type="ECO:0000256" key="1">
    <source>
        <dbReference type="SAM" id="SignalP"/>
    </source>
</evidence>
<name>A0A820EA30_9BILA</name>
<dbReference type="EMBL" id="CAJOBQ010000072">
    <property type="protein sequence ID" value="CAF4243724.1"/>
    <property type="molecule type" value="Genomic_DNA"/>
</dbReference>
<evidence type="ECO:0000313" key="5">
    <source>
        <dbReference type="Proteomes" id="UP000663862"/>
    </source>
</evidence>
<comment type="caution">
    <text evidence="4">The sequence shown here is derived from an EMBL/GenBank/DDBJ whole genome shotgun (WGS) entry which is preliminary data.</text>
</comment>
<evidence type="ECO:0000313" key="3">
    <source>
        <dbReference type="EMBL" id="CAF4115005.1"/>
    </source>
</evidence>
<accession>A0A820EA30</accession>
<dbReference type="AlphaFoldDB" id="A0A820EA30"/>
<dbReference type="Proteomes" id="UP000663833">
    <property type="component" value="Unassembled WGS sequence"/>
</dbReference>
<reference evidence="4" key="1">
    <citation type="submission" date="2021-02" db="EMBL/GenBank/DDBJ databases">
        <authorList>
            <person name="Nowell W R."/>
        </authorList>
    </citation>
    <scope>NUCLEOTIDE SEQUENCE</scope>
</reference>
<proteinExistence type="predicted"/>
<feature type="chain" id="PRO_5036416221" evidence="1">
    <location>
        <begin position="22"/>
        <end position="102"/>
    </location>
</feature>
<protein>
    <submittedName>
        <fullName evidence="4">Uncharacterized protein</fullName>
    </submittedName>
</protein>
<dbReference type="EMBL" id="CAJOBO010000059">
    <property type="protein sequence ID" value="CAF4115005.1"/>
    <property type="molecule type" value="Genomic_DNA"/>
</dbReference>
<organism evidence="4 5">
    <name type="scientific">Rotaria socialis</name>
    <dbReference type="NCBI Taxonomy" id="392032"/>
    <lineage>
        <taxon>Eukaryota</taxon>
        <taxon>Metazoa</taxon>
        <taxon>Spiralia</taxon>
        <taxon>Gnathifera</taxon>
        <taxon>Rotifera</taxon>
        <taxon>Eurotatoria</taxon>
        <taxon>Bdelloidea</taxon>
        <taxon>Philodinida</taxon>
        <taxon>Philodinidae</taxon>
        <taxon>Rotaria</taxon>
    </lineage>
</organism>
<sequence>MHLSGLSIVFFAIIILHSTTAMTFPSLYEIEDDQIPNTAGDVDTQRFLRQPVEQNPWLFKRNSPLCDYRLHFRPLPLATTLCSYRNHHKGDDVNQINPFKYG</sequence>
<keyword evidence="1" id="KW-0732">Signal</keyword>
<evidence type="ECO:0000313" key="4">
    <source>
        <dbReference type="EMBL" id="CAF4243724.1"/>
    </source>
</evidence>
<feature type="signal peptide" evidence="1">
    <location>
        <begin position="1"/>
        <end position="21"/>
    </location>
</feature>